<evidence type="ECO:0000313" key="9">
    <source>
        <dbReference type="Proteomes" id="UP000619838"/>
    </source>
</evidence>
<feature type="transmembrane region" description="Helical" evidence="6">
    <location>
        <begin position="156"/>
        <end position="178"/>
    </location>
</feature>
<keyword evidence="2" id="KW-0813">Transport</keyword>
<dbReference type="RefSeq" id="WP_114607160.1">
    <property type="nucleotide sequence ID" value="NZ_JABVZQ010000001.1"/>
</dbReference>
<keyword evidence="9" id="KW-1185">Reference proteome</keyword>
<dbReference type="PANTHER" id="PTHR23504:SF15">
    <property type="entry name" value="MAJOR FACILITATOR SUPERFAMILY (MFS) PROFILE DOMAIN-CONTAINING PROTEIN"/>
    <property type="match status" value="1"/>
</dbReference>
<keyword evidence="4 6" id="KW-1133">Transmembrane helix</keyword>
<feature type="transmembrane region" description="Helical" evidence="6">
    <location>
        <begin position="387"/>
        <end position="405"/>
    </location>
</feature>
<dbReference type="PRINTS" id="PR01035">
    <property type="entry name" value="TCRTETA"/>
</dbReference>
<evidence type="ECO:0000256" key="2">
    <source>
        <dbReference type="ARBA" id="ARBA00022448"/>
    </source>
</evidence>
<keyword evidence="3 6" id="KW-0812">Transmembrane</keyword>
<feature type="transmembrane region" description="Helical" evidence="6">
    <location>
        <begin position="228"/>
        <end position="252"/>
    </location>
</feature>
<feature type="transmembrane region" description="Helical" evidence="6">
    <location>
        <begin position="7"/>
        <end position="27"/>
    </location>
</feature>
<name>A0ABR9XSJ5_9CHLB</name>
<feature type="domain" description="Major facilitator superfamily (MFS) profile" evidence="7">
    <location>
        <begin position="5"/>
        <end position="409"/>
    </location>
</feature>
<dbReference type="EMBL" id="JADGII010000009">
    <property type="protein sequence ID" value="MBF0636887.1"/>
    <property type="molecule type" value="Genomic_DNA"/>
</dbReference>
<feature type="transmembrane region" description="Helical" evidence="6">
    <location>
        <begin position="39"/>
        <end position="59"/>
    </location>
</feature>
<evidence type="ECO:0000256" key="1">
    <source>
        <dbReference type="ARBA" id="ARBA00004141"/>
    </source>
</evidence>
<protein>
    <submittedName>
        <fullName evidence="8">MFS transporter</fullName>
    </submittedName>
</protein>
<dbReference type="InterPro" id="IPR036259">
    <property type="entry name" value="MFS_trans_sf"/>
</dbReference>
<evidence type="ECO:0000256" key="3">
    <source>
        <dbReference type="ARBA" id="ARBA00022692"/>
    </source>
</evidence>
<feature type="transmembrane region" description="Helical" evidence="6">
    <location>
        <begin position="128"/>
        <end position="150"/>
    </location>
</feature>
<dbReference type="PROSITE" id="PS50850">
    <property type="entry name" value="MFS"/>
    <property type="match status" value="1"/>
</dbReference>
<dbReference type="CDD" id="cd17330">
    <property type="entry name" value="MFS_SLC46_TetA_like"/>
    <property type="match status" value="1"/>
</dbReference>
<organism evidence="8 9">
    <name type="scientific">Prosthecochloris ethylica</name>
    <dbReference type="NCBI Taxonomy" id="2743976"/>
    <lineage>
        <taxon>Bacteria</taxon>
        <taxon>Pseudomonadati</taxon>
        <taxon>Chlorobiota</taxon>
        <taxon>Chlorobiia</taxon>
        <taxon>Chlorobiales</taxon>
        <taxon>Chlorobiaceae</taxon>
        <taxon>Prosthecochloris</taxon>
    </lineage>
</organism>
<evidence type="ECO:0000256" key="4">
    <source>
        <dbReference type="ARBA" id="ARBA00022989"/>
    </source>
</evidence>
<gene>
    <name evidence="8" type="ORF">INT08_06840</name>
</gene>
<feature type="transmembrane region" description="Helical" evidence="6">
    <location>
        <begin position="71"/>
        <end position="90"/>
    </location>
</feature>
<dbReference type="InterPro" id="IPR001958">
    <property type="entry name" value="Tet-R_TetA/multi-R_MdtG-like"/>
</dbReference>
<dbReference type="Pfam" id="PF07690">
    <property type="entry name" value="MFS_1"/>
    <property type="match status" value="1"/>
</dbReference>
<evidence type="ECO:0000256" key="5">
    <source>
        <dbReference type="ARBA" id="ARBA00023136"/>
    </source>
</evidence>
<accession>A0ABR9XSJ5</accession>
<evidence type="ECO:0000313" key="8">
    <source>
        <dbReference type="EMBL" id="MBF0636887.1"/>
    </source>
</evidence>
<feature type="transmembrane region" description="Helical" evidence="6">
    <location>
        <begin position="295"/>
        <end position="313"/>
    </location>
</feature>
<sequence length="422" mass="45379">MKKSPLAILFLTVLLDLIGFGIVLPLLPTYAKDLGASPFMIGFIAAVYSGMQFLFSPIWGRLSDLIGRRPVMLGSIFLAAVSYVFFSQATTIPLLILARGMSGIGSANIAAAQAYITDVTDSQGRSKAMGMLGAAFGIGFIIGPLIGGFLKTNFGIEMVGLVAAGLIGIDFILAIFFLPESNRDAKKISEIIRRPAEAAVGSSLVTTISSKIQDYTTSVRTAFSSTPIALLMSTNFIFTFGIVNMQIAGILLWKEFYQTTDQQIGYLFAYVGFLSVIVQGGLIGKLNKMLGEHKLFLFGHLSTFVGVFFVPFVPQNDLFTIGLFILLFFAVGTSLVNPINISMISLYSYDQKQGQIMGLGQSINSFARILGPFSGSILYGFNHQAPFIVAGLLMIVGTVISLSLFKYRIEALDPAADSSAQA</sequence>
<dbReference type="InterPro" id="IPR011701">
    <property type="entry name" value="MFS"/>
</dbReference>
<dbReference type="Proteomes" id="UP000619838">
    <property type="component" value="Unassembled WGS sequence"/>
</dbReference>
<feature type="transmembrane region" description="Helical" evidence="6">
    <location>
        <begin position="319"/>
        <end position="341"/>
    </location>
</feature>
<dbReference type="SUPFAM" id="SSF103473">
    <property type="entry name" value="MFS general substrate transporter"/>
    <property type="match status" value="1"/>
</dbReference>
<keyword evidence="5 6" id="KW-0472">Membrane</keyword>
<proteinExistence type="predicted"/>
<reference evidence="8 9" key="1">
    <citation type="journal article" date="2020" name="Microorganisms">
        <title>Simultaneous Genome Sequencing of Prosthecochloris ethylica and Desulfuromonas acetoxidans within a Syntrophic Mixture Reveals Unique Pili and Protein Interactions.</title>
        <authorList>
            <person name="Kyndt J.A."/>
            <person name="Van Beeumen J.J."/>
            <person name="Meyer T.E."/>
        </authorList>
    </citation>
    <scope>NUCLEOTIDE SEQUENCE [LARGE SCALE GENOMIC DNA]</scope>
    <source>
        <strain evidence="8 9">N3</strain>
    </source>
</reference>
<dbReference type="Gene3D" id="1.20.1250.20">
    <property type="entry name" value="MFS general substrate transporter like domains"/>
    <property type="match status" value="1"/>
</dbReference>
<dbReference type="InterPro" id="IPR020846">
    <property type="entry name" value="MFS_dom"/>
</dbReference>
<feature type="transmembrane region" description="Helical" evidence="6">
    <location>
        <begin position="264"/>
        <end position="283"/>
    </location>
</feature>
<comment type="subcellular location">
    <subcellularLocation>
        <location evidence="1">Membrane</location>
        <topology evidence="1">Multi-pass membrane protein</topology>
    </subcellularLocation>
</comment>
<comment type="caution">
    <text evidence="8">The sequence shown here is derived from an EMBL/GenBank/DDBJ whole genome shotgun (WGS) entry which is preliminary data.</text>
</comment>
<evidence type="ECO:0000256" key="6">
    <source>
        <dbReference type="SAM" id="Phobius"/>
    </source>
</evidence>
<evidence type="ECO:0000259" key="7">
    <source>
        <dbReference type="PROSITE" id="PS50850"/>
    </source>
</evidence>
<dbReference type="PANTHER" id="PTHR23504">
    <property type="entry name" value="MAJOR FACILITATOR SUPERFAMILY DOMAIN-CONTAINING PROTEIN 10"/>
    <property type="match status" value="1"/>
</dbReference>